<gene>
    <name evidence="4" type="primary">fabG</name>
    <name evidence="4" type="ORF">OCK74_20935</name>
</gene>
<proteinExistence type="inferred from homology"/>
<dbReference type="EC" id="1.1.1.100" evidence="4"/>
<dbReference type="PANTHER" id="PTHR42879">
    <property type="entry name" value="3-OXOACYL-(ACYL-CARRIER-PROTEIN) REDUCTASE"/>
    <property type="match status" value="1"/>
</dbReference>
<dbReference type="InterPro" id="IPR002347">
    <property type="entry name" value="SDR_fam"/>
</dbReference>
<evidence type="ECO:0000313" key="5">
    <source>
        <dbReference type="Proteomes" id="UP001155483"/>
    </source>
</evidence>
<dbReference type="SMART" id="SM00822">
    <property type="entry name" value="PKS_KR"/>
    <property type="match status" value="1"/>
</dbReference>
<dbReference type="AlphaFoldDB" id="A0A9X3B935"/>
<dbReference type="GO" id="GO:0004316">
    <property type="term" value="F:3-oxoacyl-[acyl-carrier-protein] reductase (NADPH) activity"/>
    <property type="evidence" value="ECO:0007669"/>
    <property type="project" value="UniProtKB-EC"/>
</dbReference>
<dbReference type="PRINTS" id="PR00081">
    <property type="entry name" value="GDHRDH"/>
</dbReference>
<accession>A0A9X3B935</accession>
<comment type="similarity">
    <text evidence="1">Belongs to the short-chain dehydrogenases/reductases (SDR) family.</text>
</comment>
<dbReference type="NCBIfam" id="NF009466">
    <property type="entry name" value="PRK12826.1-2"/>
    <property type="match status" value="1"/>
</dbReference>
<evidence type="ECO:0000313" key="4">
    <source>
        <dbReference type="EMBL" id="MCU7551600.1"/>
    </source>
</evidence>
<organism evidence="4 5">
    <name type="scientific">Paraflavisolibacter caeni</name>
    <dbReference type="NCBI Taxonomy" id="2982496"/>
    <lineage>
        <taxon>Bacteria</taxon>
        <taxon>Pseudomonadati</taxon>
        <taxon>Bacteroidota</taxon>
        <taxon>Chitinophagia</taxon>
        <taxon>Chitinophagales</taxon>
        <taxon>Chitinophagaceae</taxon>
        <taxon>Paraflavisolibacter</taxon>
    </lineage>
</organism>
<sequence>MNCALITGASKGIGRAIALQLSRDHRLHILINYSSDLPAAEETLATITAEGGSAELLKFNVENKQEVDSVISNWQQEHPDGFIRVLVNNAGIAKDTLFMWMSEKNWDDVIGISLKGMFNVTQNVIRQMLKNKTGRIINMSSVSGLKGVAGQTNYSAAKAGIIGATKSLAQEVAKMNITVNAVAPGFIDTAMLKGVDMEKYMKSIPAGRIGQPEEVAHLVSFLASEKSSYITGEVIHINGGLYS</sequence>
<comment type="caution">
    <text evidence="4">The sequence shown here is derived from an EMBL/GenBank/DDBJ whole genome shotgun (WGS) entry which is preliminary data.</text>
</comment>
<dbReference type="PRINTS" id="PR00080">
    <property type="entry name" value="SDRFAMILY"/>
</dbReference>
<dbReference type="Proteomes" id="UP001155483">
    <property type="component" value="Unassembled WGS sequence"/>
</dbReference>
<keyword evidence="5" id="KW-1185">Reference proteome</keyword>
<evidence type="ECO:0000256" key="1">
    <source>
        <dbReference type="ARBA" id="ARBA00006484"/>
    </source>
</evidence>
<dbReference type="SUPFAM" id="SSF51735">
    <property type="entry name" value="NAD(P)-binding Rossmann-fold domains"/>
    <property type="match status" value="1"/>
</dbReference>
<dbReference type="FunFam" id="3.40.50.720:FF:000173">
    <property type="entry name" value="3-oxoacyl-[acyl-carrier protein] reductase"/>
    <property type="match status" value="1"/>
</dbReference>
<evidence type="ECO:0000256" key="2">
    <source>
        <dbReference type="ARBA" id="ARBA00023002"/>
    </source>
</evidence>
<reference evidence="4" key="2">
    <citation type="submission" date="2023-04" db="EMBL/GenBank/DDBJ databases">
        <title>Paracnuella aquatica gen. nov., sp. nov., a member of the family Chitinophagaceae isolated from a hot spring.</title>
        <authorList>
            <person name="Wang C."/>
        </authorList>
    </citation>
    <scope>NUCLEOTIDE SEQUENCE</scope>
    <source>
        <strain evidence="4">LB-8</strain>
    </source>
</reference>
<dbReference type="InterPro" id="IPR036291">
    <property type="entry name" value="NAD(P)-bd_dom_sf"/>
</dbReference>
<dbReference type="RefSeq" id="WP_279299039.1">
    <property type="nucleotide sequence ID" value="NZ_JAOTIF010000022.1"/>
</dbReference>
<dbReference type="EMBL" id="JAOTIF010000022">
    <property type="protein sequence ID" value="MCU7551600.1"/>
    <property type="molecule type" value="Genomic_DNA"/>
</dbReference>
<dbReference type="NCBIfam" id="NF004200">
    <property type="entry name" value="PRK05653.1-5"/>
    <property type="match status" value="1"/>
</dbReference>
<dbReference type="InterPro" id="IPR050259">
    <property type="entry name" value="SDR"/>
</dbReference>
<dbReference type="PANTHER" id="PTHR42879:SF2">
    <property type="entry name" value="3-OXOACYL-[ACYL-CARRIER-PROTEIN] REDUCTASE FABG"/>
    <property type="match status" value="1"/>
</dbReference>
<dbReference type="Gene3D" id="3.40.50.720">
    <property type="entry name" value="NAD(P)-binding Rossmann-like Domain"/>
    <property type="match status" value="1"/>
</dbReference>
<protein>
    <submittedName>
        <fullName evidence="4">3-oxoacyl-ACP reductase FabG</fullName>
        <ecNumber evidence="4">1.1.1.100</ecNumber>
    </submittedName>
</protein>
<evidence type="ECO:0000259" key="3">
    <source>
        <dbReference type="SMART" id="SM00822"/>
    </source>
</evidence>
<reference evidence="4" key="1">
    <citation type="submission" date="2022-09" db="EMBL/GenBank/DDBJ databases">
        <authorList>
            <person name="Yuan C."/>
            <person name="Ke Z."/>
        </authorList>
    </citation>
    <scope>NUCLEOTIDE SEQUENCE</scope>
    <source>
        <strain evidence="4">LB-8</strain>
    </source>
</reference>
<feature type="domain" description="Ketoreductase" evidence="3">
    <location>
        <begin position="2"/>
        <end position="185"/>
    </location>
</feature>
<dbReference type="Pfam" id="PF13561">
    <property type="entry name" value="adh_short_C2"/>
    <property type="match status" value="1"/>
</dbReference>
<keyword evidence="2 4" id="KW-0560">Oxidoreductase</keyword>
<name>A0A9X3B935_9BACT</name>
<dbReference type="InterPro" id="IPR057326">
    <property type="entry name" value="KR_dom"/>
</dbReference>